<dbReference type="AlphaFoldDB" id="A0A9W8WRT8"/>
<dbReference type="EMBL" id="JAPEUV010000146">
    <property type="protein sequence ID" value="KAJ4331546.1"/>
    <property type="molecule type" value="Genomic_DNA"/>
</dbReference>
<evidence type="ECO:0000313" key="2">
    <source>
        <dbReference type="Proteomes" id="UP001140562"/>
    </source>
</evidence>
<dbReference type="OrthoDB" id="407832at2759"/>
<dbReference type="Proteomes" id="UP001140562">
    <property type="component" value="Unassembled WGS sequence"/>
</dbReference>
<gene>
    <name evidence="1" type="ORF">N0V87_009090</name>
</gene>
<comment type="caution">
    <text evidence="1">The sequence shown here is derived from an EMBL/GenBank/DDBJ whole genome shotgun (WGS) entry which is preliminary data.</text>
</comment>
<keyword evidence="2" id="KW-1185">Reference proteome</keyword>
<protein>
    <submittedName>
        <fullName evidence="1">Uncharacterized protein</fullName>
    </submittedName>
</protein>
<evidence type="ECO:0000313" key="1">
    <source>
        <dbReference type="EMBL" id="KAJ4331546.1"/>
    </source>
</evidence>
<sequence length="98" mass="11131">MTPKNGSTEIWLGTHSATSIADQEGLHGERAIHFAPWYRNQMNVEFAEGVRERLTKEKTGLDVAAIFAKDEEVLSNYLNRPYGNAYDFDQVDKIEDVI</sequence>
<name>A0A9W8WRT8_9PLEO</name>
<reference evidence="1" key="1">
    <citation type="submission" date="2022-10" db="EMBL/GenBank/DDBJ databases">
        <title>Tapping the CABI collections for fungal endophytes: first genome assemblies for Collariella, Neodidymelliopsis, Ascochyta clinopodiicola, Didymella pomorum, Didymosphaeria variabile, Neocosmospora piperis and Neocucurbitaria cava.</title>
        <authorList>
            <person name="Hill R."/>
        </authorList>
    </citation>
    <scope>NUCLEOTIDE SEQUENCE</scope>
    <source>
        <strain evidence="1">IMI 360193</strain>
    </source>
</reference>
<proteinExistence type="predicted"/>
<organism evidence="1 2">
    <name type="scientific">Didymella glomerata</name>
    <dbReference type="NCBI Taxonomy" id="749621"/>
    <lineage>
        <taxon>Eukaryota</taxon>
        <taxon>Fungi</taxon>
        <taxon>Dikarya</taxon>
        <taxon>Ascomycota</taxon>
        <taxon>Pezizomycotina</taxon>
        <taxon>Dothideomycetes</taxon>
        <taxon>Pleosporomycetidae</taxon>
        <taxon>Pleosporales</taxon>
        <taxon>Pleosporineae</taxon>
        <taxon>Didymellaceae</taxon>
        <taxon>Didymella</taxon>
    </lineage>
</organism>
<accession>A0A9W8WRT8</accession>